<feature type="compositionally biased region" description="Polar residues" evidence="1">
    <location>
        <begin position="1"/>
        <end position="10"/>
    </location>
</feature>
<feature type="region of interest" description="Disordered" evidence="1">
    <location>
        <begin position="1"/>
        <end position="23"/>
    </location>
</feature>
<name>A0ABD0J0V0_9CAEN</name>
<feature type="compositionally biased region" description="Basic residues" evidence="1">
    <location>
        <begin position="11"/>
        <end position="21"/>
    </location>
</feature>
<proteinExistence type="predicted"/>
<keyword evidence="3" id="KW-1185">Reference proteome</keyword>
<sequence length="94" mass="9808">MSAEQTLHCNQHQRHTTRRVHPGCQMEGGVGGCEFGGRQAGRRQTGSCCGGGVGTASCCGAVNFLSFCGLALCYDSAGQHGQMGVRAVFQSGWI</sequence>
<comment type="caution">
    <text evidence="2">The sequence shown here is derived from an EMBL/GenBank/DDBJ whole genome shotgun (WGS) entry which is preliminary data.</text>
</comment>
<evidence type="ECO:0000256" key="1">
    <source>
        <dbReference type="SAM" id="MobiDB-lite"/>
    </source>
</evidence>
<accession>A0ABD0J0V0</accession>
<evidence type="ECO:0000313" key="3">
    <source>
        <dbReference type="Proteomes" id="UP001519460"/>
    </source>
</evidence>
<protein>
    <submittedName>
        <fullName evidence="2">Uncharacterized protein</fullName>
    </submittedName>
</protein>
<dbReference type="EMBL" id="JACVVK020000798">
    <property type="protein sequence ID" value="KAK7445055.1"/>
    <property type="molecule type" value="Genomic_DNA"/>
</dbReference>
<evidence type="ECO:0000313" key="2">
    <source>
        <dbReference type="EMBL" id="KAK7445055.1"/>
    </source>
</evidence>
<reference evidence="2 3" key="1">
    <citation type="journal article" date="2023" name="Sci. Data">
        <title>Genome assembly of the Korean intertidal mud-creeper Batillaria attramentaria.</title>
        <authorList>
            <person name="Patra A.K."/>
            <person name="Ho P.T."/>
            <person name="Jun S."/>
            <person name="Lee S.J."/>
            <person name="Kim Y."/>
            <person name="Won Y.J."/>
        </authorList>
    </citation>
    <scope>NUCLEOTIDE SEQUENCE [LARGE SCALE GENOMIC DNA]</scope>
    <source>
        <strain evidence="2">Wonlab-2016</strain>
    </source>
</reference>
<dbReference type="Proteomes" id="UP001519460">
    <property type="component" value="Unassembled WGS sequence"/>
</dbReference>
<organism evidence="2 3">
    <name type="scientific">Batillaria attramentaria</name>
    <dbReference type="NCBI Taxonomy" id="370345"/>
    <lineage>
        <taxon>Eukaryota</taxon>
        <taxon>Metazoa</taxon>
        <taxon>Spiralia</taxon>
        <taxon>Lophotrochozoa</taxon>
        <taxon>Mollusca</taxon>
        <taxon>Gastropoda</taxon>
        <taxon>Caenogastropoda</taxon>
        <taxon>Sorbeoconcha</taxon>
        <taxon>Cerithioidea</taxon>
        <taxon>Batillariidae</taxon>
        <taxon>Batillaria</taxon>
    </lineage>
</organism>
<dbReference type="AlphaFoldDB" id="A0ABD0J0V0"/>
<gene>
    <name evidence="2" type="ORF">BaRGS_00040374</name>
</gene>